<evidence type="ECO:0000256" key="2">
    <source>
        <dbReference type="SAM" id="SignalP"/>
    </source>
</evidence>
<dbReference type="RefSeq" id="WP_073110411.1">
    <property type="nucleotide sequence ID" value="NZ_FQYN01000005.1"/>
</dbReference>
<reference evidence="3 4" key="1">
    <citation type="submission" date="2016-11" db="EMBL/GenBank/DDBJ databases">
        <authorList>
            <person name="Jaros S."/>
            <person name="Januszkiewicz K."/>
            <person name="Wedrychowicz H."/>
        </authorList>
    </citation>
    <scope>NUCLEOTIDE SEQUENCE [LARGE SCALE GENOMIC DNA]</scope>
    <source>
        <strain evidence="3 4">DSM 21074</strain>
    </source>
</reference>
<evidence type="ECO:0000313" key="4">
    <source>
        <dbReference type="Proteomes" id="UP000184418"/>
    </source>
</evidence>
<feature type="signal peptide" evidence="2">
    <location>
        <begin position="1"/>
        <end position="30"/>
    </location>
</feature>
<dbReference type="Proteomes" id="UP000184418">
    <property type="component" value="Unassembled WGS sequence"/>
</dbReference>
<dbReference type="EMBL" id="FQYN01000005">
    <property type="protein sequence ID" value="SHJ29969.1"/>
    <property type="molecule type" value="Genomic_DNA"/>
</dbReference>
<dbReference type="STRING" id="1121955.SAMN02745146_2810"/>
<accession>A0A1M6I691</accession>
<feature type="region of interest" description="Disordered" evidence="1">
    <location>
        <begin position="170"/>
        <end position="197"/>
    </location>
</feature>
<evidence type="ECO:0008006" key="5">
    <source>
        <dbReference type="Google" id="ProtNLM"/>
    </source>
</evidence>
<dbReference type="OrthoDB" id="713689at2"/>
<evidence type="ECO:0000313" key="3">
    <source>
        <dbReference type="EMBL" id="SHJ29969.1"/>
    </source>
</evidence>
<name>A0A1M6I691_9BACT</name>
<protein>
    <recommendedName>
        <fullName evidence="5">Type 1 periplasmic binding fold superfamily protein</fullName>
    </recommendedName>
</protein>
<dbReference type="AlphaFoldDB" id="A0A1M6I691"/>
<keyword evidence="4" id="KW-1185">Reference proteome</keyword>
<feature type="chain" id="PRO_5009918320" description="Type 1 periplasmic binding fold superfamily protein" evidence="2">
    <location>
        <begin position="31"/>
        <end position="197"/>
    </location>
</feature>
<proteinExistence type="predicted"/>
<sequence>MKKTAFVSARPLAPARFALALLLAAPLAFAACSDDKDDPEPEEDNELITTVTYTLTPVAGSSAPAATITWEDLDGAGGAAPVITGGPLALRAGTTYTGTITLLDKTKTPAANVTDEVAKEKEDHLFLYEPAPTVLLSITRTDKDSKNLEVGLTTRLVTTTAATGTLKITLRHQPGTKNGNASPGDTDVEATVPVAVQ</sequence>
<dbReference type="PROSITE" id="PS51257">
    <property type="entry name" value="PROKAR_LIPOPROTEIN"/>
    <property type="match status" value="1"/>
</dbReference>
<organism evidence="3 4">
    <name type="scientific">Hymenobacter daecheongensis DSM 21074</name>
    <dbReference type="NCBI Taxonomy" id="1121955"/>
    <lineage>
        <taxon>Bacteria</taxon>
        <taxon>Pseudomonadati</taxon>
        <taxon>Bacteroidota</taxon>
        <taxon>Cytophagia</taxon>
        <taxon>Cytophagales</taxon>
        <taxon>Hymenobacteraceae</taxon>
        <taxon>Hymenobacter</taxon>
    </lineage>
</organism>
<evidence type="ECO:0000256" key="1">
    <source>
        <dbReference type="SAM" id="MobiDB-lite"/>
    </source>
</evidence>
<keyword evidence="2" id="KW-0732">Signal</keyword>
<gene>
    <name evidence="3" type="ORF">SAMN02745146_2810</name>
</gene>